<feature type="binding site" evidence="8">
    <location>
        <position position="125"/>
    </location>
    <ligand>
        <name>Mg(2+)</name>
        <dbReference type="ChEBI" id="CHEBI:18420"/>
    </ligand>
</feature>
<feature type="binding site" evidence="8">
    <location>
        <begin position="39"/>
        <end position="41"/>
    </location>
    <ligand>
        <name>GTP</name>
        <dbReference type="ChEBI" id="CHEBI:37565"/>
    </ligand>
</feature>
<comment type="caution">
    <text evidence="8">Lacks conserved residue(s) required for the propagation of feature annotation.</text>
</comment>
<proteinExistence type="inferred from homology"/>
<keyword evidence="4 8" id="KW-0547">Nucleotide-binding</keyword>
<comment type="domain">
    <text evidence="8">The N-terminal domain determines nucleotide recognition and specific binding, while the C-terminal domain determines the specific binding to the target protein.</text>
</comment>
<feature type="binding site" evidence="8">
    <location>
        <position position="51"/>
    </location>
    <ligand>
        <name>GTP</name>
        <dbReference type="ChEBI" id="CHEBI:37565"/>
    </ligand>
</feature>
<comment type="caution">
    <text evidence="10">The sequence shown here is derived from an EMBL/GenBank/DDBJ whole genome shotgun (WGS) entry which is preliminary data.</text>
</comment>
<feature type="binding site" evidence="8">
    <location>
        <position position="96"/>
    </location>
    <ligand>
        <name>GTP</name>
        <dbReference type="ChEBI" id="CHEBI:37565"/>
    </ligand>
</feature>
<comment type="catalytic activity">
    <reaction evidence="8">
        <text>Mo-molybdopterin + GTP + H(+) = Mo-molybdopterin guanine dinucleotide + diphosphate</text>
        <dbReference type="Rhea" id="RHEA:34243"/>
        <dbReference type="ChEBI" id="CHEBI:15378"/>
        <dbReference type="ChEBI" id="CHEBI:33019"/>
        <dbReference type="ChEBI" id="CHEBI:37565"/>
        <dbReference type="ChEBI" id="CHEBI:71302"/>
        <dbReference type="ChEBI" id="CHEBI:71310"/>
        <dbReference type="EC" id="2.7.7.77"/>
    </reaction>
</comment>
<evidence type="ECO:0000256" key="6">
    <source>
        <dbReference type="ARBA" id="ARBA00023134"/>
    </source>
</evidence>
<dbReference type="PANTHER" id="PTHR19136">
    <property type="entry name" value="MOLYBDENUM COFACTOR GUANYLYLTRANSFERASE"/>
    <property type="match status" value="1"/>
</dbReference>
<dbReference type="InterPro" id="IPR025877">
    <property type="entry name" value="MobA-like_NTP_Trfase"/>
</dbReference>
<dbReference type="PATRIC" id="fig|520762.4.peg.495"/>
<dbReference type="InterPro" id="IPR029044">
    <property type="entry name" value="Nucleotide-diphossugar_trans"/>
</dbReference>
<dbReference type="GO" id="GO:0005737">
    <property type="term" value="C:cytoplasm"/>
    <property type="evidence" value="ECO:0007669"/>
    <property type="project" value="UniProtKB-SubCell"/>
</dbReference>
<evidence type="ECO:0000256" key="1">
    <source>
        <dbReference type="ARBA" id="ARBA00022490"/>
    </source>
</evidence>
<evidence type="ECO:0000256" key="4">
    <source>
        <dbReference type="ARBA" id="ARBA00022741"/>
    </source>
</evidence>
<evidence type="ECO:0000256" key="5">
    <source>
        <dbReference type="ARBA" id="ARBA00022842"/>
    </source>
</evidence>
<comment type="function">
    <text evidence="8">Transfers a GMP moiety from GTP to Mo-molybdopterin (Mo-MPT) cofactor (Moco or molybdenum cofactor) to form Mo-molybdopterin guanine dinucleotide (Mo-MGD) cofactor.</text>
</comment>
<comment type="similarity">
    <text evidence="8">Belongs to the MobA family.</text>
</comment>
<feature type="binding site" evidence="8">
    <location>
        <position position="125"/>
    </location>
    <ligand>
        <name>GTP</name>
        <dbReference type="ChEBI" id="CHEBI:37565"/>
    </ligand>
</feature>
<gene>
    <name evidence="8 10" type="primary">mobA</name>
    <name evidence="10" type="ORF">AN619_04380</name>
</gene>
<dbReference type="STRING" id="520762.AN619_04380"/>
<keyword evidence="6 8" id="KW-0342">GTP-binding</keyword>
<dbReference type="InterPro" id="IPR013482">
    <property type="entry name" value="Molybde_CF_guanTrfase"/>
</dbReference>
<dbReference type="CDD" id="cd02503">
    <property type="entry name" value="MobA"/>
    <property type="match status" value="1"/>
</dbReference>
<evidence type="ECO:0000313" key="10">
    <source>
        <dbReference type="EMBL" id="KXG77585.1"/>
    </source>
</evidence>
<comment type="subcellular location">
    <subcellularLocation>
        <location evidence="8">Cytoplasm</location>
    </subcellularLocation>
</comment>
<evidence type="ECO:0000256" key="8">
    <source>
        <dbReference type="HAMAP-Rule" id="MF_00316"/>
    </source>
</evidence>
<dbReference type="Gene3D" id="3.90.550.10">
    <property type="entry name" value="Spore Coat Polysaccharide Biosynthesis Protein SpsA, Chain A"/>
    <property type="match status" value="1"/>
</dbReference>
<accession>A0A140LAL0</accession>
<organism evidence="10 11">
    <name type="scientific">Thermotalea metallivorans</name>
    <dbReference type="NCBI Taxonomy" id="520762"/>
    <lineage>
        <taxon>Bacteria</taxon>
        <taxon>Bacillati</taxon>
        <taxon>Bacillota</taxon>
        <taxon>Clostridia</taxon>
        <taxon>Peptostreptococcales</taxon>
        <taxon>Thermotaleaceae</taxon>
        <taxon>Thermotalea</taxon>
    </lineage>
</organism>
<dbReference type="GO" id="GO:0006777">
    <property type="term" value="P:Mo-molybdopterin cofactor biosynthetic process"/>
    <property type="evidence" value="ECO:0007669"/>
    <property type="project" value="UniProtKB-KW"/>
</dbReference>
<evidence type="ECO:0000313" key="11">
    <source>
        <dbReference type="Proteomes" id="UP000070456"/>
    </source>
</evidence>
<dbReference type="EC" id="2.7.7.77" evidence="8"/>
<dbReference type="GO" id="GO:0061603">
    <property type="term" value="F:molybdenum cofactor guanylyltransferase activity"/>
    <property type="evidence" value="ECO:0007669"/>
    <property type="project" value="UniProtKB-EC"/>
</dbReference>
<keyword evidence="7 8" id="KW-0501">Molybdenum cofactor biosynthesis</keyword>
<evidence type="ECO:0000256" key="3">
    <source>
        <dbReference type="ARBA" id="ARBA00022723"/>
    </source>
</evidence>
<dbReference type="SUPFAM" id="SSF53448">
    <property type="entry name" value="Nucleotide-diphospho-sugar transferases"/>
    <property type="match status" value="1"/>
</dbReference>
<protein>
    <recommendedName>
        <fullName evidence="8">Probable molybdenum cofactor guanylyltransferase</fullName>
        <shortName evidence="8">MoCo guanylyltransferase</shortName>
        <ecNumber evidence="8">2.7.7.77</ecNumber>
    </recommendedName>
    <alternativeName>
        <fullName evidence="8">GTP:molybdopterin guanylyltransferase</fullName>
    </alternativeName>
    <alternativeName>
        <fullName evidence="8">Mo-MPT guanylyltransferase</fullName>
    </alternativeName>
    <alternativeName>
        <fullName evidence="8">Molybdopterin guanylyltransferase</fullName>
    </alternativeName>
    <alternativeName>
        <fullName evidence="8">Molybdopterin-guanine dinucleotide synthase</fullName>
        <shortName evidence="8">MGD synthase</shortName>
    </alternativeName>
</protein>
<dbReference type="Pfam" id="PF12804">
    <property type="entry name" value="NTP_transf_3"/>
    <property type="match status" value="1"/>
</dbReference>
<keyword evidence="3 8" id="KW-0479">Metal-binding</keyword>
<dbReference type="PANTHER" id="PTHR19136:SF81">
    <property type="entry name" value="MOLYBDENUM COFACTOR GUANYLYLTRANSFERASE"/>
    <property type="match status" value="1"/>
</dbReference>
<keyword evidence="11" id="KW-1185">Reference proteome</keyword>
<keyword evidence="1 8" id="KW-0963">Cytoplasm</keyword>
<evidence type="ECO:0000259" key="9">
    <source>
        <dbReference type="Pfam" id="PF12804"/>
    </source>
</evidence>
<evidence type="ECO:0000256" key="2">
    <source>
        <dbReference type="ARBA" id="ARBA00022679"/>
    </source>
</evidence>
<evidence type="ECO:0000256" key="7">
    <source>
        <dbReference type="ARBA" id="ARBA00023150"/>
    </source>
</evidence>
<dbReference type="AlphaFoldDB" id="A0A140LAL0"/>
<dbReference type="EMBL" id="LOEE01000013">
    <property type="protein sequence ID" value="KXG77585.1"/>
    <property type="molecule type" value="Genomic_DNA"/>
</dbReference>
<sequence>MGIAYAIMEYRHRTLKDELCLYVDREEHKMLYQDTAIILAGGNSSRMGFDKQFLTIGKQTIVALQIEKLKEVFREIIVVTNQPEKYKDYDCKAVEDQWKGFGPLGGIHGGLVSSGSLYNYVIACDMPYIHLDYIRYMREIIRGWSRERDGLITRFGEWLEPFNGFYHRKLIPKMEQNMRKGQRKIHEVLKGSEILYIEEGIARQFSPGWEMFMNLNRVEDMERYGIGGR</sequence>
<dbReference type="Proteomes" id="UP000070456">
    <property type="component" value="Unassembled WGS sequence"/>
</dbReference>
<reference evidence="10 11" key="1">
    <citation type="submission" date="2015-12" db="EMBL/GenBank/DDBJ databases">
        <title>Draft genome sequence of the thermoanaerobe Thermotalea metallivorans, an isolate from the runoff channel of the Great Artesian Basin, Australia.</title>
        <authorList>
            <person name="Patel B.K."/>
        </authorList>
    </citation>
    <scope>NUCLEOTIDE SEQUENCE [LARGE SCALE GENOMIC DNA]</scope>
    <source>
        <strain evidence="10 11">B2-1</strain>
    </source>
</reference>
<keyword evidence="5 8" id="KW-0460">Magnesium</keyword>
<comment type="cofactor">
    <cofactor evidence="8">
        <name>Mg(2+)</name>
        <dbReference type="ChEBI" id="CHEBI:18420"/>
    </cofactor>
</comment>
<dbReference type="HAMAP" id="MF_00316">
    <property type="entry name" value="MobA"/>
    <property type="match status" value="1"/>
</dbReference>
<dbReference type="GO" id="GO:0046872">
    <property type="term" value="F:metal ion binding"/>
    <property type="evidence" value="ECO:0007669"/>
    <property type="project" value="UniProtKB-KW"/>
</dbReference>
<keyword evidence="10" id="KW-0548">Nucleotidyltransferase</keyword>
<keyword evidence="2 8" id="KW-0808">Transferase</keyword>
<dbReference type="GO" id="GO:0005525">
    <property type="term" value="F:GTP binding"/>
    <property type="evidence" value="ECO:0007669"/>
    <property type="project" value="UniProtKB-UniRule"/>
</dbReference>
<name>A0A140LAL0_9FIRM</name>
<feature type="domain" description="MobA-like NTP transferase" evidence="9">
    <location>
        <begin position="36"/>
        <end position="189"/>
    </location>
</feature>